<comment type="caution">
    <text evidence="1">The sequence shown here is derived from an EMBL/GenBank/DDBJ whole genome shotgun (WGS) entry which is preliminary data.</text>
</comment>
<evidence type="ECO:0000313" key="2">
    <source>
        <dbReference type="Proteomes" id="UP001239111"/>
    </source>
</evidence>
<reference evidence="1" key="1">
    <citation type="submission" date="2023-04" db="EMBL/GenBank/DDBJ databases">
        <title>A chromosome-level genome assembly of the parasitoid wasp Eretmocerus hayati.</title>
        <authorList>
            <person name="Zhong Y."/>
            <person name="Liu S."/>
            <person name="Liu Y."/>
        </authorList>
    </citation>
    <scope>NUCLEOTIDE SEQUENCE</scope>
    <source>
        <strain evidence="1">ZJU_SS_LIU_2023</strain>
    </source>
</reference>
<name>A0ACC2NU60_9HYME</name>
<dbReference type="Proteomes" id="UP001239111">
    <property type="component" value="Chromosome 2"/>
</dbReference>
<accession>A0ACC2NU60</accession>
<dbReference type="EMBL" id="CM056742">
    <property type="protein sequence ID" value="KAJ8674785.1"/>
    <property type="molecule type" value="Genomic_DNA"/>
</dbReference>
<keyword evidence="2" id="KW-1185">Reference proteome</keyword>
<gene>
    <name evidence="1" type="ORF">QAD02_010571</name>
</gene>
<protein>
    <submittedName>
        <fullName evidence="1">Uncharacterized protein</fullName>
    </submittedName>
</protein>
<organism evidence="1 2">
    <name type="scientific">Eretmocerus hayati</name>
    <dbReference type="NCBI Taxonomy" id="131215"/>
    <lineage>
        <taxon>Eukaryota</taxon>
        <taxon>Metazoa</taxon>
        <taxon>Ecdysozoa</taxon>
        <taxon>Arthropoda</taxon>
        <taxon>Hexapoda</taxon>
        <taxon>Insecta</taxon>
        <taxon>Pterygota</taxon>
        <taxon>Neoptera</taxon>
        <taxon>Endopterygota</taxon>
        <taxon>Hymenoptera</taxon>
        <taxon>Apocrita</taxon>
        <taxon>Proctotrupomorpha</taxon>
        <taxon>Chalcidoidea</taxon>
        <taxon>Aphelinidae</taxon>
        <taxon>Aphelininae</taxon>
        <taxon>Eretmocerus</taxon>
    </lineage>
</organism>
<proteinExistence type="predicted"/>
<sequence length="175" mass="19727">MKNLFSFSFILCLALAMTSQASPPVPEDELKVTVAYKTTESSVVGVTESSYKNTVPTTPKTELWGKVNFYVIKSERILEKVVNFFVDLIHVNSSYVSTDEEIVEAVEEAGDEIYGSKRLPFTAFQIDEACKILKKPHVRVSSVLLKSSRGQRILRVVCHYVRMAYYPAKRPTPIV</sequence>
<evidence type="ECO:0000313" key="1">
    <source>
        <dbReference type="EMBL" id="KAJ8674785.1"/>
    </source>
</evidence>